<reference evidence="3" key="1">
    <citation type="journal article" date="2020" name="Microb. Ecol.">
        <title>The Under-explored Extracellular Proteome of Aero-Terrestrial Microalgae Provides Clues on Different Mechanisms of Desiccation Tolerance in Non-Model Organisms.</title>
        <authorList>
            <person name="Gonzalez-Hourcade M."/>
            <person name="Del Campo E.M."/>
            <person name="Casano L.M."/>
        </authorList>
    </citation>
    <scope>NUCLEOTIDE SEQUENCE</scope>
    <source>
        <strain evidence="3">TR9</strain>
    </source>
</reference>
<dbReference type="InterPro" id="IPR001223">
    <property type="entry name" value="Glyco_hydro18_cat"/>
</dbReference>
<proteinExistence type="evidence at transcript level"/>
<feature type="chain" id="PRO_5029812225" evidence="1">
    <location>
        <begin position="27"/>
        <end position="369"/>
    </location>
</feature>
<protein>
    <submittedName>
        <fullName evidence="3">Putative extracellular protein TR9_016</fullName>
    </submittedName>
</protein>
<feature type="signal peptide" evidence="1">
    <location>
        <begin position="1"/>
        <end position="26"/>
    </location>
</feature>
<dbReference type="EMBL" id="MT438961">
    <property type="protein sequence ID" value="QOL01208.1"/>
    <property type="molecule type" value="mRNA"/>
</dbReference>
<feature type="domain" description="GH18" evidence="2">
    <location>
        <begin position="47"/>
        <end position="362"/>
    </location>
</feature>
<dbReference type="PROSITE" id="PS51910">
    <property type="entry name" value="GH18_2"/>
    <property type="match status" value="1"/>
</dbReference>
<evidence type="ECO:0000256" key="1">
    <source>
        <dbReference type="SAM" id="SignalP"/>
    </source>
</evidence>
<keyword evidence="1" id="KW-0732">Signal</keyword>
<dbReference type="InterPro" id="IPR017853">
    <property type="entry name" value="GH"/>
</dbReference>
<dbReference type="SUPFAM" id="SSF51445">
    <property type="entry name" value="(Trans)glycosidases"/>
    <property type="match status" value="1"/>
</dbReference>
<evidence type="ECO:0000313" key="3">
    <source>
        <dbReference type="EMBL" id="QOL01208.1"/>
    </source>
</evidence>
<sequence>MLHCSARPRCAAFAALLSLALNICYAAAVRNVPVARRILQDSSLPTYQLVEYVGTSGATLTTGDIAKFPSPPDNVRLSWVVAFVGDATSDTTPSGTFRCTGGSFCSGADLDQDLITAVKAIGGSNANGQTQVYAGLGGANYPSWPDSSPDGYADKAAASLIAYAKNNNLVGYDLDFENGLNDDWVTQWTSIIFQLEKAGVIVTIDPFSGTKERYGQLYAALGKLGATGGFIGPEVSGVNYQAYAFDGNGSPSSEQDVMDDFSSGDSSVFNEFGVAKGQEIIFGVAPNRPGPESTPPVDSDCAGIERIKDLVCPALRDCTKGDLCADYTKSWAGGIMVFDFDTEFKLGKFTLVNTAYQALSGHCDDIQKC</sequence>
<evidence type="ECO:0000259" key="2">
    <source>
        <dbReference type="PROSITE" id="PS51910"/>
    </source>
</evidence>
<dbReference type="AlphaFoldDB" id="A0A7L9QEN0"/>
<organism evidence="3">
    <name type="scientific">Trebouxia lynnae</name>
    <dbReference type="NCBI Taxonomy" id="1825957"/>
    <lineage>
        <taxon>Eukaryota</taxon>
        <taxon>Viridiplantae</taxon>
        <taxon>Chlorophyta</taxon>
        <taxon>core chlorophytes</taxon>
        <taxon>Trebouxiophyceae</taxon>
        <taxon>Trebouxiales</taxon>
        <taxon>Trebouxiaceae</taxon>
        <taxon>Trebouxia</taxon>
    </lineage>
</organism>
<dbReference type="GO" id="GO:0005975">
    <property type="term" value="P:carbohydrate metabolic process"/>
    <property type="evidence" value="ECO:0007669"/>
    <property type="project" value="InterPro"/>
</dbReference>
<dbReference type="Gene3D" id="3.20.20.80">
    <property type="entry name" value="Glycosidases"/>
    <property type="match status" value="1"/>
</dbReference>
<accession>A0A7L9QEN0</accession>
<name>A0A7L9QEN0_9CHLO</name>